<reference evidence="5" key="1">
    <citation type="submission" date="2023-03" db="UniProtKB">
        <authorList>
            <consortium name="WormBaseParasite"/>
        </authorList>
    </citation>
    <scope>IDENTIFICATION</scope>
</reference>
<keyword evidence="3" id="KW-0732">Signal</keyword>
<keyword evidence="2" id="KW-0812">Transmembrane</keyword>
<name>A0A9J2PKN5_ASCLU</name>
<feature type="region of interest" description="Disordered" evidence="1">
    <location>
        <begin position="34"/>
        <end position="56"/>
    </location>
</feature>
<accession>A0A9J2PKN5</accession>
<evidence type="ECO:0000256" key="2">
    <source>
        <dbReference type="SAM" id="Phobius"/>
    </source>
</evidence>
<keyword evidence="2" id="KW-1133">Transmembrane helix</keyword>
<feature type="signal peptide" evidence="3">
    <location>
        <begin position="1"/>
        <end position="15"/>
    </location>
</feature>
<feature type="transmembrane region" description="Helical" evidence="2">
    <location>
        <begin position="169"/>
        <end position="186"/>
    </location>
</feature>
<evidence type="ECO:0000256" key="1">
    <source>
        <dbReference type="SAM" id="MobiDB-lite"/>
    </source>
</evidence>
<evidence type="ECO:0000313" key="5">
    <source>
        <dbReference type="WBParaSite" id="ALUE_0001059501-mRNA-1"/>
    </source>
</evidence>
<evidence type="ECO:0000256" key="3">
    <source>
        <dbReference type="SAM" id="SignalP"/>
    </source>
</evidence>
<proteinExistence type="predicted"/>
<protein>
    <submittedName>
        <fullName evidence="5">Uncharacterized protein</fullName>
    </submittedName>
</protein>
<dbReference type="AlphaFoldDB" id="A0A9J2PKN5"/>
<dbReference type="WBParaSite" id="ALUE_0001059501-mRNA-1">
    <property type="protein sequence ID" value="ALUE_0001059501-mRNA-1"/>
    <property type="gene ID" value="ALUE_0001059501"/>
</dbReference>
<organism evidence="4 5">
    <name type="scientific">Ascaris lumbricoides</name>
    <name type="common">Giant roundworm</name>
    <dbReference type="NCBI Taxonomy" id="6252"/>
    <lineage>
        <taxon>Eukaryota</taxon>
        <taxon>Metazoa</taxon>
        <taxon>Ecdysozoa</taxon>
        <taxon>Nematoda</taxon>
        <taxon>Chromadorea</taxon>
        <taxon>Rhabditida</taxon>
        <taxon>Spirurina</taxon>
        <taxon>Ascaridomorpha</taxon>
        <taxon>Ascaridoidea</taxon>
        <taxon>Ascarididae</taxon>
        <taxon>Ascaris</taxon>
    </lineage>
</organism>
<keyword evidence="4" id="KW-1185">Reference proteome</keyword>
<feature type="chain" id="PRO_5039901050" evidence="3">
    <location>
        <begin position="16"/>
        <end position="188"/>
    </location>
</feature>
<feature type="compositionally biased region" description="Basic and acidic residues" evidence="1">
    <location>
        <begin position="40"/>
        <end position="56"/>
    </location>
</feature>
<feature type="transmembrane region" description="Helical" evidence="2">
    <location>
        <begin position="65"/>
        <end position="84"/>
    </location>
</feature>
<keyword evidence="2" id="KW-0472">Membrane</keyword>
<evidence type="ECO:0000313" key="4">
    <source>
        <dbReference type="Proteomes" id="UP000036681"/>
    </source>
</evidence>
<sequence length="188" mass="21434">MIGWLLLGRVPVLRACSSSAVSVMRVANVSLCSSSSSSSEFDRNPNDDFKNRNKREDDRKKRKRYALGGCLITVFFSTHAVLLWRRRNEFRTLNKILPPIGWEKFASDYLAQGRFRAGPEKFARTPDIRFTFDGDSDALESAIEKALADGKKSCDIHLEINRFPSYRELAFIFMSILFTLAATGFMKF</sequence>
<dbReference type="Proteomes" id="UP000036681">
    <property type="component" value="Unplaced"/>
</dbReference>